<feature type="region of interest" description="Disordered" evidence="3">
    <location>
        <begin position="1494"/>
        <end position="1521"/>
    </location>
</feature>
<dbReference type="Gene3D" id="6.20.50.160">
    <property type="match status" value="1"/>
</dbReference>
<dbReference type="SUPFAM" id="SSF49410">
    <property type="entry name" value="Alpha-macroglobulin receptor domain"/>
    <property type="match status" value="1"/>
</dbReference>
<dbReference type="Proteomes" id="UP000695022">
    <property type="component" value="Unplaced"/>
</dbReference>
<dbReference type="SUPFAM" id="SSF48239">
    <property type="entry name" value="Terpenoid cyclases/Protein prenyltransferases"/>
    <property type="match status" value="1"/>
</dbReference>
<dbReference type="InterPro" id="IPR036595">
    <property type="entry name" value="A-macroglobulin_rcpt-bd_sf"/>
</dbReference>
<feature type="domain" description="Alpha-2-macroglobulin bait region" evidence="4">
    <location>
        <begin position="305"/>
        <end position="444"/>
    </location>
</feature>
<evidence type="ECO:0000256" key="3">
    <source>
        <dbReference type="SAM" id="MobiDB-lite"/>
    </source>
</evidence>
<protein>
    <submittedName>
        <fullName evidence="8">C3 and PZP-like alpha-2-macroglobulin domain-containing protein 8</fullName>
    </submittedName>
</protein>
<dbReference type="SMART" id="SM01359">
    <property type="entry name" value="A2M_N_2"/>
    <property type="match status" value="1"/>
</dbReference>
<dbReference type="InterPro" id="IPR009048">
    <property type="entry name" value="A-macroglobulin_rcpt-bd"/>
</dbReference>
<dbReference type="Gene3D" id="2.60.40.10">
    <property type="entry name" value="Immunoglobulins"/>
    <property type="match status" value="2"/>
</dbReference>
<dbReference type="InterPro" id="IPR001599">
    <property type="entry name" value="Macroglobln_a2"/>
</dbReference>
<dbReference type="SMART" id="SM01360">
    <property type="entry name" value="A2M"/>
    <property type="match status" value="1"/>
</dbReference>
<organism evidence="7 8">
    <name type="scientific">Priapulus caudatus</name>
    <name type="common">Priapulid worm</name>
    <dbReference type="NCBI Taxonomy" id="37621"/>
    <lineage>
        <taxon>Eukaryota</taxon>
        <taxon>Metazoa</taxon>
        <taxon>Ecdysozoa</taxon>
        <taxon>Scalidophora</taxon>
        <taxon>Priapulida</taxon>
        <taxon>Priapulimorpha</taxon>
        <taxon>Priapulimorphida</taxon>
        <taxon>Priapulidae</taxon>
        <taxon>Priapulus</taxon>
    </lineage>
</organism>
<dbReference type="Pfam" id="PF17791">
    <property type="entry name" value="MG3"/>
    <property type="match status" value="1"/>
</dbReference>
<name>A0ABM1ELZ2_PRICU</name>
<feature type="compositionally biased region" description="Basic and acidic residues" evidence="3">
    <location>
        <begin position="1336"/>
        <end position="1346"/>
    </location>
</feature>
<evidence type="ECO:0000259" key="5">
    <source>
        <dbReference type="SMART" id="SM01360"/>
    </source>
</evidence>
<dbReference type="Pfam" id="PF07703">
    <property type="entry name" value="A2M_BRD"/>
    <property type="match status" value="1"/>
</dbReference>
<dbReference type="SMART" id="SM01361">
    <property type="entry name" value="A2M_recep"/>
    <property type="match status" value="1"/>
</dbReference>
<dbReference type="InterPro" id="IPR008930">
    <property type="entry name" value="Terpenoid_cyclase/PrenylTrfase"/>
</dbReference>
<keyword evidence="2" id="KW-0964">Secreted</keyword>
<evidence type="ECO:0000313" key="8">
    <source>
        <dbReference type="RefSeq" id="XP_014673213.1"/>
    </source>
</evidence>
<dbReference type="RefSeq" id="XP_014673213.1">
    <property type="nucleotide sequence ID" value="XM_014817727.1"/>
</dbReference>
<dbReference type="PANTHER" id="PTHR11412">
    <property type="entry name" value="MACROGLOBULIN / COMPLEMENT"/>
    <property type="match status" value="1"/>
</dbReference>
<gene>
    <name evidence="8" type="primary">LOC106813559</name>
</gene>
<dbReference type="Pfam" id="PF07677">
    <property type="entry name" value="A2M_recep"/>
    <property type="match status" value="1"/>
</dbReference>
<evidence type="ECO:0000259" key="4">
    <source>
        <dbReference type="SMART" id="SM01359"/>
    </source>
</evidence>
<sequence>MLVGLDLKPATEKLEVFVEDVYGVRVRKWNELTEDCGGVRRAEFTLSRRPVLGSWKVYAVTKDGRTFNASFYVTKKGLPSFGVYIAVPAFIRNWQICPEISVSARYFYGEPVSGQAIVTVSVRGDDGSLPLAQQTPVVLQQTISGKVHFNVCLAEIFDTDTMKAFRGSLYIDATVTSTQGTTVTAFDDSCVVRRPLVDLRFSQSTRKYFKPGFPYSGQIKVLYPDTSPADDVVLEVKIVSGSQNFIAQEITAWNGVAEFRFSQEITTDVAWLEAKVVKIKKEVVLDFPAIYQPLVVLKLPNACDLAAIALGHTYKVGENASFVIDSSCTCGVAIYYEVTSKGNILDSGDIVTTQSDTGGCRNELKLMVTADMLPSVRVLFYHIINDRLISDYVRFTVIFDHSTQINLKVPQGGVAPKDNVQLLVEAEPGSCVCLAAVDSSTLLYHNTTWISTKHVNSLLSRYTLQESNLMWPFGNNNPTKRRRKRGYWWQKSFIKAISNIFAANSLVIMSDVLVMDDLTPPSTHIENQIYFIPGLGEVAEHQRVMEELNAQESLARIFFPETWIWSCFPMSTTTATRNFTVPATLTTWTLQATSLSQVSRLGIGPVHYLTVQKQFLVEMQAPKSLVEQESCWLPVRIFNSLDSCVKVRFSLKLDGNVLFEDTLLNQRSLQIYLNSNDTYAEQMNVIFTEPGEFRITATATALSSRICQKSNSIGEADGADDGDDGNEVASDIVTRKGVVVALGKLVHASTSIYICSTANGTSTEEVLTVEAPINAITGSQSGYLTISGDILGTSVLNVERLVDLPSGGGEQNLVHFTPAVHLLRYLEQTHQLTSQTRQTISQLLNTCYMDQLSFRLSDGSFSAFGKESDPWLTAFTAKSFAAAKQYVNVDDDVIRTAKTWLFDHQQLDGSFEGNKGLIAGSQEHLHDKLLMTAYVAAALVEIGASTERDNKAIAAARIYLENHMYLLADPHVAAVTTYALTMLGSRAALLSQRIMEAILQQFEDSAQRQSAQIWSTLDGWTQPDQPDIAGTYRPTSSEIETCGYALMAYLMSNNLERAVPLAHWLACQTNRYGGFLSTQDTVVALQALTEFAEYAHKPSINHTVSIVSTTLNLNVVATVNASTGMLQQRQKLPSIPTKLLVTSTGDGCALIQANIQYNVLHESSTSSDTDAFSVQVHVTKSTRLDNPDEHRQDIIVHVCLRWTAPGQSVIIVADVTLPTGYEVTGVQDATFLQMEKYELEDRKIFLYFSQIPSNDSACVSVLMQQKLVVEHQQTIPVTVYTYYEPLRQTTVFYSMDSHSTHATGGEPTAAEESTAVAPEALDESTDAVLETANESTGHKVEERNKSTEAASKLNESTEVTVEAGGESRVEQLHTVVPSAGLELETADESTEVATNAVEGSNDNETILIDPWDVSPKSSLPDVFAAIIQLQKNPDDSKTYKEFLDILKENTASEPFTELDLPPNTLNTIDLDHAYAGNTGNNSIASVDDKAVSTPGNEIKGSTLNNDAGRNIGDEDAGSSSVQRAIIHRDESNNMNIEKPASTGHEQAGSIGLAHTVAAQNTELKQERDHMSLTENSTKSMQMNCSHDEDEQGRNIRQRNDSTINLANTTGDQIEGAENVINKELDNDRISQPVHTAVAEEEYLLTTTVDDQVSTQNITDTDGDIPPTSNALIEDEVLRNDNTLATSQEDIDNSVNDTEKN</sequence>
<dbReference type="InterPro" id="IPR011626">
    <property type="entry name" value="Alpha-macroglobulin_TED"/>
</dbReference>
<dbReference type="Gene3D" id="2.60.120.1540">
    <property type="match status" value="1"/>
</dbReference>
<dbReference type="Pfam" id="PF00207">
    <property type="entry name" value="A2M"/>
    <property type="match status" value="1"/>
</dbReference>
<evidence type="ECO:0000256" key="2">
    <source>
        <dbReference type="ARBA" id="ARBA00022525"/>
    </source>
</evidence>
<comment type="subcellular location">
    <subcellularLocation>
        <location evidence="1">Secreted</location>
    </subcellularLocation>
</comment>
<dbReference type="InterPro" id="IPR050473">
    <property type="entry name" value="A2M/Complement_sys"/>
</dbReference>
<dbReference type="InterPro" id="IPR047565">
    <property type="entry name" value="Alpha-macroglob_thiol-ester_cl"/>
</dbReference>
<dbReference type="Gene3D" id="2.60.40.1930">
    <property type="match status" value="2"/>
</dbReference>
<dbReference type="GeneID" id="106813559"/>
<evidence type="ECO:0000256" key="1">
    <source>
        <dbReference type="ARBA" id="ARBA00004613"/>
    </source>
</evidence>
<dbReference type="Gene3D" id="2.20.130.20">
    <property type="match status" value="1"/>
</dbReference>
<dbReference type="Pfam" id="PF17789">
    <property type="entry name" value="MG4"/>
    <property type="match status" value="1"/>
</dbReference>
<feature type="compositionally biased region" description="Polar residues" evidence="3">
    <location>
        <begin position="1494"/>
        <end position="1507"/>
    </location>
</feature>
<dbReference type="SMART" id="SM01419">
    <property type="entry name" value="Thiol-ester_cl"/>
    <property type="match status" value="1"/>
</dbReference>
<dbReference type="InterPro" id="IPR040839">
    <property type="entry name" value="MG4"/>
</dbReference>
<reference evidence="8" key="1">
    <citation type="submission" date="2025-08" db="UniProtKB">
        <authorList>
            <consortium name="RefSeq"/>
        </authorList>
    </citation>
    <scope>IDENTIFICATION</scope>
</reference>
<keyword evidence="7" id="KW-1185">Reference proteome</keyword>
<feature type="domain" description="Alpha-macroglobulin receptor-binding" evidence="6">
    <location>
        <begin position="1208"/>
        <end position="1293"/>
    </location>
</feature>
<dbReference type="InterPro" id="IPR041555">
    <property type="entry name" value="MG3"/>
</dbReference>
<evidence type="ECO:0000259" key="6">
    <source>
        <dbReference type="SMART" id="SM01361"/>
    </source>
</evidence>
<dbReference type="Gene3D" id="1.50.10.20">
    <property type="match status" value="1"/>
</dbReference>
<proteinExistence type="predicted"/>
<feature type="region of interest" description="Disordered" evidence="3">
    <location>
        <begin position="1332"/>
        <end position="1354"/>
    </location>
</feature>
<dbReference type="InterPro" id="IPR011625">
    <property type="entry name" value="A2M_N_BRD"/>
</dbReference>
<dbReference type="PANTHER" id="PTHR11412:SF139">
    <property type="entry name" value="C3 AND PZP-LIKE ALPHA-2-MACROGLOBULIN DOMAIN-CONTAINING PROTEIN 8"/>
    <property type="match status" value="1"/>
</dbReference>
<evidence type="ECO:0000313" key="7">
    <source>
        <dbReference type="Proteomes" id="UP000695022"/>
    </source>
</evidence>
<accession>A0ABM1ELZ2</accession>
<feature type="domain" description="Alpha-2-macroglobulin" evidence="5">
    <location>
        <begin position="562"/>
        <end position="651"/>
    </location>
</feature>
<dbReference type="Gene3D" id="2.60.40.1940">
    <property type="match status" value="1"/>
</dbReference>
<dbReference type="Gene3D" id="2.60.40.690">
    <property type="entry name" value="Alpha-macroglobulin, receptor-binding domain"/>
    <property type="match status" value="1"/>
</dbReference>
<dbReference type="Pfam" id="PF07678">
    <property type="entry name" value="TED_complement"/>
    <property type="match status" value="1"/>
</dbReference>
<dbReference type="InterPro" id="IPR013783">
    <property type="entry name" value="Ig-like_fold"/>
</dbReference>